<feature type="region of interest" description="Disordered" evidence="1">
    <location>
        <begin position="73"/>
        <end position="92"/>
    </location>
</feature>
<dbReference type="EMBL" id="BOPH01000012">
    <property type="protein sequence ID" value="GIJ65953.1"/>
    <property type="molecule type" value="Genomic_DNA"/>
</dbReference>
<dbReference type="AlphaFoldDB" id="A0A8J4E955"/>
<name>A0A8J4E955_9ACTN</name>
<evidence type="ECO:0000256" key="1">
    <source>
        <dbReference type="SAM" id="MobiDB-lite"/>
    </source>
</evidence>
<reference evidence="2" key="1">
    <citation type="submission" date="2021-01" db="EMBL/GenBank/DDBJ databases">
        <title>Whole genome shotgun sequence of Virgisporangium ochraceum NBRC 16418.</title>
        <authorList>
            <person name="Komaki H."/>
            <person name="Tamura T."/>
        </authorList>
    </citation>
    <scope>NUCLEOTIDE SEQUENCE</scope>
    <source>
        <strain evidence="2">NBRC 16418</strain>
    </source>
</reference>
<comment type="caution">
    <text evidence="2">The sequence shown here is derived from an EMBL/GenBank/DDBJ whole genome shotgun (WGS) entry which is preliminary data.</text>
</comment>
<accession>A0A8J4E955</accession>
<protein>
    <submittedName>
        <fullName evidence="2">Uncharacterized protein</fullName>
    </submittedName>
</protein>
<dbReference type="RefSeq" id="WP_203925979.1">
    <property type="nucleotide sequence ID" value="NZ_BOPH01000012.1"/>
</dbReference>
<organism evidence="2 3">
    <name type="scientific">Virgisporangium ochraceum</name>
    <dbReference type="NCBI Taxonomy" id="65505"/>
    <lineage>
        <taxon>Bacteria</taxon>
        <taxon>Bacillati</taxon>
        <taxon>Actinomycetota</taxon>
        <taxon>Actinomycetes</taxon>
        <taxon>Micromonosporales</taxon>
        <taxon>Micromonosporaceae</taxon>
        <taxon>Virgisporangium</taxon>
    </lineage>
</organism>
<sequence length="92" mass="9426">MYPVRPSPSVTLPTCAAVRIRTGHLPAGGDGPLAVVEGVLLPRSNALADEHQARTRSPGMVAVPLVREIAGVLAPPVPSPDGAEDSISPSEE</sequence>
<evidence type="ECO:0000313" key="2">
    <source>
        <dbReference type="EMBL" id="GIJ65953.1"/>
    </source>
</evidence>
<evidence type="ECO:0000313" key="3">
    <source>
        <dbReference type="Proteomes" id="UP000635606"/>
    </source>
</evidence>
<proteinExistence type="predicted"/>
<dbReference type="Proteomes" id="UP000635606">
    <property type="component" value="Unassembled WGS sequence"/>
</dbReference>
<keyword evidence="3" id="KW-1185">Reference proteome</keyword>
<gene>
    <name evidence="2" type="ORF">Voc01_008700</name>
</gene>